<dbReference type="GO" id="GO:0005524">
    <property type="term" value="F:ATP binding"/>
    <property type="evidence" value="ECO:0007669"/>
    <property type="project" value="UniProtKB-KW"/>
</dbReference>
<dbReference type="SUPFAM" id="SSF56112">
    <property type="entry name" value="Protein kinase-like (PK-like)"/>
    <property type="match status" value="1"/>
</dbReference>
<dbReference type="PROSITE" id="PS50011">
    <property type="entry name" value="PROTEIN_KINASE_DOM"/>
    <property type="match status" value="1"/>
</dbReference>
<dbReference type="FunFam" id="3.30.200.20:FF:000625">
    <property type="entry name" value="Os04g0372100 protein"/>
    <property type="match status" value="1"/>
</dbReference>
<dbReference type="PANTHER" id="PTHR27005">
    <property type="entry name" value="WALL-ASSOCIATED RECEPTOR KINASE-LIKE 21"/>
    <property type="match status" value="1"/>
</dbReference>
<evidence type="ECO:0000256" key="10">
    <source>
        <dbReference type="SAM" id="Phobius"/>
    </source>
</evidence>
<dbReference type="GO" id="GO:0007166">
    <property type="term" value="P:cell surface receptor signaling pathway"/>
    <property type="evidence" value="ECO:0007669"/>
    <property type="project" value="InterPro"/>
</dbReference>
<keyword evidence="10" id="KW-0812">Transmembrane</keyword>
<keyword evidence="8" id="KW-1015">Disulfide bond</keyword>
<dbReference type="SMART" id="SM00181">
    <property type="entry name" value="EGF"/>
    <property type="match status" value="3"/>
</dbReference>
<evidence type="ECO:0000259" key="12">
    <source>
        <dbReference type="PROSITE" id="PS50011"/>
    </source>
</evidence>
<evidence type="ECO:0000256" key="2">
    <source>
        <dbReference type="ARBA" id="ARBA00022527"/>
    </source>
</evidence>
<dbReference type="InterPro" id="IPR011009">
    <property type="entry name" value="Kinase-like_dom_sf"/>
</dbReference>
<evidence type="ECO:0000256" key="5">
    <source>
        <dbReference type="ARBA" id="ARBA00022729"/>
    </source>
</evidence>
<dbReference type="CDD" id="cd00054">
    <property type="entry name" value="EGF_CA"/>
    <property type="match status" value="1"/>
</dbReference>
<evidence type="ECO:0000256" key="6">
    <source>
        <dbReference type="ARBA" id="ARBA00022741"/>
    </source>
</evidence>
<dbReference type="GO" id="GO:0005886">
    <property type="term" value="C:plasma membrane"/>
    <property type="evidence" value="ECO:0007669"/>
    <property type="project" value="TreeGrafter"/>
</dbReference>
<dbReference type="InterPro" id="IPR000742">
    <property type="entry name" value="EGF"/>
</dbReference>
<dbReference type="InterPro" id="IPR008271">
    <property type="entry name" value="Ser/Thr_kinase_AS"/>
</dbReference>
<dbReference type="Pfam" id="PF07714">
    <property type="entry name" value="PK_Tyr_Ser-Thr"/>
    <property type="match status" value="1"/>
</dbReference>
<feature type="transmembrane region" description="Helical" evidence="10">
    <location>
        <begin position="492"/>
        <end position="516"/>
    </location>
</feature>
<evidence type="ECO:0000256" key="1">
    <source>
        <dbReference type="ARBA" id="ARBA00004479"/>
    </source>
</evidence>
<dbReference type="PROSITE" id="PS00108">
    <property type="entry name" value="PROTEIN_KINASE_ST"/>
    <property type="match status" value="1"/>
</dbReference>
<dbReference type="InterPro" id="IPR045274">
    <property type="entry name" value="WAK-like"/>
</dbReference>
<keyword evidence="5 11" id="KW-0732">Signal</keyword>
<dbReference type="GO" id="GO:0005509">
    <property type="term" value="F:calcium ion binding"/>
    <property type="evidence" value="ECO:0007669"/>
    <property type="project" value="InterPro"/>
</dbReference>
<evidence type="ECO:0000256" key="9">
    <source>
        <dbReference type="ARBA" id="ARBA00023180"/>
    </source>
</evidence>
<feature type="domain" description="Protein kinase" evidence="12">
    <location>
        <begin position="569"/>
        <end position="839"/>
    </location>
</feature>
<keyword evidence="4" id="KW-0808">Transferase</keyword>
<dbReference type="Gene3D" id="3.30.200.20">
    <property type="entry name" value="Phosphorylase Kinase, domain 1"/>
    <property type="match status" value="1"/>
</dbReference>
<name>A0A0D3FUQ0_9ORYZ</name>
<dbReference type="SMART" id="SM00220">
    <property type="entry name" value="S_TKc"/>
    <property type="match status" value="1"/>
</dbReference>
<evidence type="ECO:0000256" key="7">
    <source>
        <dbReference type="ARBA" id="ARBA00022840"/>
    </source>
</evidence>
<dbReference type="GO" id="GO:0004674">
    <property type="term" value="F:protein serine/threonine kinase activity"/>
    <property type="evidence" value="ECO:0007669"/>
    <property type="project" value="UniProtKB-KW"/>
</dbReference>
<evidence type="ECO:0000313" key="13">
    <source>
        <dbReference type="EnsemblPlants" id="OBART04G09140.1"/>
    </source>
</evidence>
<reference evidence="13" key="2">
    <citation type="submission" date="2015-03" db="UniProtKB">
        <authorList>
            <consortium name="EnsemblPlants"/>
        </authorList>
    </citation>
    <scope>IDENTIFICATION</scope>
</reference>
<keyword evidence="14" id="KW-1185">Reference proteome</keyword>
<reference evidence="13" key="1">
    <citation type="journal article" date="2009" name="Rice">
        <title>De Novo Next Generation Sequencing of Plant Genomes.</title>
        <authorList>
            <person name="Rounsley S."/>
            <person name="Marri P.R."/>
            <person name="Yu Y."/>
            <person name="He R."/>
            <person name="Sisneros N."/>
            <person name="Goicoechea J.L."/>
            <person name="Lee S.J."/>
            <person name="Angelova A."/>
            <person name="Kudrna D."/>
            <person name="Luo M."/>
            <person name="Affourtit J."/>
            <person name="Desany B."/>
            <person name="Knight J."/>
            <person name="Niazi F."/>
            <person name="Egholm M."/>
            <person name="Wing R.A."/>
        </authorList>
    </citation>
    <scope>NUCLEOTIDE SEQUENCE [LARGE SCALE GENOMIC DNA]</scope>
    <source>
        <strain evidence="13">cv. IRGC 105608</strain>
    </source>
</reference>
<dbReference type="InterPro" id="IPR009030">
    <property type="entry name" value="Growth_fac_rcpt_cys_sf"/>
</dbReference>
<dbReference type="EnsemblPlants" id="OBART04G09140.1">
    <property type="protein sequence ID" value="OBART04G09140.1"/>
    <property type="gene ID" value="OBART04G09140"/>
</dbReference>
<evidence type="ECO:0000313" key="14">
    <source>
        <dbReference type="Proteomes" id="UP000026960"/>
    </source>
</evidence>
<comment type="subcellular location">
    <subcellularLocation>
        <location evidence="1">Membrane</location>
        <topology evidence="1">Single-pass type I membrane protein</topology>
    </subcellularLocation>
</comment>
<evidence type="ECO:0000256" key="4">
    <source>
        <dbReference type="ARBA" id="ARBA00022679"/>
    </source>
</evidence>
<dbReference type="PROSITE" id="PS51257">
    <property type="entry name" value="PROKAR_LIPOPROTEIN"/>
    <property type="match status" value="1"/>
</dbReference>
<evidence type="ECO:0000256" key="8">
    <source>
        <dbReference type="ARBA" id="ARBA00023157"/>
    </source>
</evidence>
<dbReference type="PaxDb" id="65489-OBART04G09140.1"/>
<feature type="chain" id="PRO_5002271972" description="Protein kinase domain-containing protein" evidence="11">
    <location>
        <begin position="28"/>
        <end position="891"/>
    </location>
</feature>
<dbReference type="Gramene" id="OBART04G09140.1">
    <property type="protein sequence ID" value="OBART04G09140.1"/>
    <property type="gene ID" value="OBART04G09140"/>
</dbReference>
<dbReference type="InterPro" id="IPR018097">
    <property type="entry name" value="EGF_Ca-bd_CS"/>
</dbReference>
<dbReference type="HOGENOM" id="CLU_000288_43_0_1"/>
<dbReference type="InterPro" id="IPR001245">
    <property type="entry name" value="Ser-Thr/Tyr_kinase_cat_dom"/>
</dbReference>
<dbReference type="PANTHER" id="PTHR27005:SF288">
    <property type="entry name" value="OS04G0275100 PROTEIN"/>
    <property type="match status" value="1"/>
</dbReference>
<dbReference type="FunFam" id="1.10.510.10:FF:000473">
    <property type="entry name" value="Putative wall-associated kinase"/>
    <property type="match status" value="1"/>
</dbReference>
<dbReference type="Gene3D" id="2.10.25.10">
    <property type="entry name" value="Laminin"/>
    <property type="match status" value="1"/>
</dbReference>
<keyword evidence="9" id="KW-0325">Glycoprotein</keyword>
<evidence type="ECO:0000256" key="3">
    <source>
        <dbReference type="ARBA" id="ARBA00022536"/>
    </source>
</evidence>
<dbReference type="Proteomes" id="UP000026960">
    <property type="component" value="Chromosome 4"/>
</dbReference>
<protein>
    <recommendedName>
        <fullName evidence="12">Protein kinase domain-containing protein</fullName>
    </recommendedName>
</protein>
<accession>A0A0D3FUQ0</accession>
<dbReference type="InterPro" id="IPR001881">
    <property type="entry name" value="EGF-like_Ca-bd_dom"/>
</dbReference>
<dbReference type="Gene3D" id="1.10.510.10">
    <property type="entry name" value="Transferase(Phosphotransferase) domain 1"/>
    <property type="match status" value="1"/>
</dbReference>
<keyword evidence="10" id="KW-0472">Membrane</keyword>
<dbReference type="Pfam" id="PF13947">
    <property type="entry name" value="GUB_WAK_bind"/>
    <property type="match status" value="2"/>
</dbReference>
<dbReference type="GO" id="GO:0030247">
    <property type="term" value="F:polysaccharide binding"/>
    <property type="evidence" value="ECO:0007669"/>
    <property type="project" value="InterPro"/>
</dbReference>
<keyword evidence="10" id="KW-1133">Transmembrane helix</keyword>
<feature type="signal peptide" evidence="11">
    <location>
        <begin position="1"/>
        <end position="27"/>
    </location>
</feature>
<sequence>MKMIFLLPGAYSLLVLVLPLIPGGAVPAPTLTGCNNSCGNLTFAYPFGVGQGCFRNPDFELVCHQDSNDTQPPSLLLHGGTTGLQVVEDIVVDDISVNSFGVTLSDAITVVPGVDVYSYNWTSPKSFRLVDTVVYIIGCDMDVYYETKSVPLCNITCPNKTMTEADARMNCNGTGCCDFWLEDFISSFDLQFVRHNKTESQSSNSSLWNSIQLSLYSADLEWSIVDQPSCSRALSNHKSYACASTNSSCTSTYFGYLCNCDSGFAGNPYIPQGCSRDKGYNPFPQRTDCSRSCGNISVPYPFGLEEGCFARKLFHLNCTDANSTLRFDDYNQVTDIKVEEGVVQIKHDGSGDGVHEFLAIVGEPHLYDELWEYPLSVGWAVANLTCPEAKQNASGYACVSTNSNCVHVNSSSGYVGYRCNCTAGFHGNPYIQNGCTDIDECHDPGICKGVCQNTIGSFVCGSCPEKTEYDVVTKQCTAAYFGQAPAGYFGHYPVLIGICSSIVTVLIALLGMQVIIHRRSIKRQHLIRQRDGYFQQHGGQLLSDMMKIDRNLEFTLYRQEDIEVATNDFDKNQIIGEGGQGTVYKGFIENIPVAIKRCKGMDESRRMEFGQELLVLSRVNHDHVVKLLGCCLLFEVPILVYEFVPNKTLHDLLHGQDGRCYISLATRLRIAAESSQALGHLHSLARPILHGDVKSANILLGDNLIAKVADFGCSIIARMDEEALVAKGTVGYLDPEYLQSCKLTDKSDVYSFGVVLVELLTGKKPRCLVSIFQDAMKEGTVDELIDEEIINEDDLEVIHQVAELTRRCLAMPGDKRPAMSQVAQELRRLTGLVRQHPDAADDLIAFREVDRSFTGTIDSTGYTRSRTTGTIDSTGYTRSRTTEYFTLGITS</sequence>
<dbReference type="AlphaFoldDB" id="A0A0D3FUQ0"/>
<dbReference type="InterPro" id="IPR025287">
    <property type="entry name" value="WAK_GUB"/>
</dbReference>
<keyword evidence="7" id="KW-0067">ATP-binding</keyword>
<keyword evidence="6" id="KW-0547">Nucleotide-binding</keyword>
<dbReference type="InterPro" id="IPR000719">
    <property type="entry name" value="Prot_kinase_dom"/>
</dbReference>
<keyword evidence="3" id="KW-0245">EGF-like domain</keyword>
<dbReference type="STRING" id="65489.A0A0D3FUQ0"/>
<dbReference type="SMART" id="SM00179">
    <property type="entry name" value="EGF_CA"/>
    <property type="match status" value="1"/>
</dbReference>
<proteinExistence type="predicted"/>
<dbReference type="PROSITE" id="PS01187">
    <property type="entry name" value="EGF_CA"/>
    <property type="match status" value="1"/>
</dbReference>
<keyword evidence="2" id="KW-0723">Serine/threonine-protein kinase</keyword>
<organism evidence="13">
    <name type="scientific">Oryza barthii</name>
    <dbReference type="NCBI Taxonomy" id="65489"/>
    <lineage>
        <taxon>Eukaryota</taxon>
        <taxon>Viridiplantae</taxon>
        <taxon>Streptophyta</taxon>
        <taxon>Embryophyta</taxon>
        <taxon>Tracheophyta</taxon>
        <taxon>Spermatophyta</taxon>
        <taxon>Magnoliopsida</taxon>
        <taxon>Liliopsida</taxon>
        <taxon>Poales</taxon>
        <taxon>Poaceae</taxon>
        <taxon>BOP clade</taxon>
        <taxon>Oryzoideae</taxon>
        <taxon>Oryzeae</taxon>
        <taxon>Oryzinae</taxon>
        <taxon>Oryza</taxon>
    </lineage>
</organism>
<keyword evidence="2" id="KW-0418">Kinase</keyword>
<dbReference type="SUPFAM" id="SSF57184">
    <property type="entry name" value="Growth factor receptor domain"/>
    <property type="match status" value="1"/>
</dbReference>
<evidence type="ECO:0000256" key="11">
    <source>
        <dbReference type="SAM" id="SignalP"/>
    </source>
</evidence>